<evidence type="ECO:0000256" key="4">
    <source>
        <dbReference type="ARBA" id="ARBA00022741"/>
    </source>
</evidence>
<evidence type="ECO:0000256" key="8">
    <source>
        <dbReference type="ARBA" id="ARBA00048679"/>
    </source>
</evidence>
<gene>
    <name evidence="10" type="ORF">EZS28_045353</name>
</gene>
<dbReference type="InterPro" id="IPR011009">
    <property type="entry name" value="Kinase-like_dom_sf"/>
</dbReference>
<feature type="domain" description="Protein kinase" evidence="9">
    <location>
        <begin position="1"/>
        <end position="113"/>
    </location>
</feature>
<evidence type="ECO:0000256" key="1">
    <source>
        <dbReference type="ARBA" id="ARBA00012513"/>
    </source>
</evidence>
<dbReference type="EC" id="2.7.11.1" evidence="1"/>
<accession>A0A5J4TMQ9</accession>
<evidence type="ECO:0000313" key="11">
    <source>
        <dbReference type="Proteomes" id="UP000324800"/>
    </source>
</evidence>
<dbReference type="EMBL" id="SNRW01028887">
    <property type="protein sequence ID" value="KAA6359120.1"/>
    <property type="molecule type" value="Genomic_DNA"/>
</dbReference>
<dbReference type="InterPro" id="IPR051131">
    <property type="entry name" value="NEK_Ser/Thr_kinase_NIMA"/>
</dbReference>
<dbReference type="Proteomes" id="UP000324800">
    <property type="component" value="Unassembled WGS sequence"/>
</dbReference>
<proteinExistence type="predicted"/>
<dbReference type="PANTHER" id="PTHR44899">
    <property type="entry name" value="CAMK FAMILY PROTEIN KINASE"/>
    <property type="match status" value="1"/>
</dbReference>
<dbReference type="Gene3D" id="1.10.510.10">
    <property type="entry name" value="Transferase(Phosphotransferase) domain 1"/>
    <property type="match status" value="1"/>
</dbReference>
<comment type="catalytic activity">
    <reaction evidence="7">
        <text>L-threonyl-[protein] + ATP = O-phospho-L-threonyl-[protein] + ADP + H(+)</text>
        <dbReference type="Rhea" id="RHEA:46608"/>
        <dbReference type="Rhea" id="RHEA-COMP:11060"/>
        <dbReference type="Rhea" id="RHEA-COMP:11605"/>
        <dbReference type="ChEBI" id="CHEBI:15378"/>
        <dbReference type="ChEBI" id="CHEBI:30013"/>
        <dbReference type="ChEBI" id="CHEBI:30616"/>
        <dbReference type="ChEBI" id="CHEBI:61977"/>
        <dbReference type="ChEBI" id="CHEBI:456216"/>
        <dbReference type="EC" id="2.7.11.1"/>
    </reaction>
</comment>
<keyword evidence="5" id="KW-0418">Kinase</keyword>
<name>A0A5J4TMQ9_9EUKA</name>
<dbReference type="InterPro" id="IPR000719">
    <property type="entry name" value="Prot_kinase_dom"/>
</dbReference>
<sequence length="113" mass="12737">MSQVGQPPVVIQGYQILKTLGEGLQGKAYKATNLRTQETVVLKEAWRILVQLILGVNYLHSKKMCHRDLKPANIFLTGANKEVRIGDFGFSKMIEGSKSYLESMIGTPYKIFY</sequence>
<dbReference type="PROSITE" id="PS50011">
    <property type="entry name" value="PROTEIN_KINASE_DOM"/>
    <property type="match status" value="1"/>
</dbReference>
<reference evidence="10 11" key="1">
    <citation type="submission" date="2019-03" db="EMBL/GenBank/DDBJ databases">
        <title>Single cell metagenomics reveals metabolic interactions within the superorganism composed of flagellate Streblomastix strix and complex community of Bacteroidetes bacteria on its surface.</title>
        <authorList>
            <person name="Treitli S.C."/>
            <person name="Kolisko M."/>
            <person name="Husnik F."/>
            <person name="Keeling P."/>
            <person name="Hampl V."/>
        </authorList>
    </citation>
    <scope>NUCLEOTIDE SEQUENCE [LARGE SCALE GENOMIC DNA]</scope>
    <source>
        <strain evidence="10">ST1C</strain>
    </source>
</reference>
<evidence type="ECO:0000256" key="5">
    <source>
        <dbReference type="ARBA" id="ARBA00022777"/>
    </source>
</evidence>
<keyword evidence="6" id="KW-0067">ATP-binding</keyword>
<keyword evidence="3" id="KW-0808">Transferase</keyword>
<keyword evidence="2" id="KW-0723">Serine/threonine-protein kinase</keyword>
<dbReference type="OrthoDB" id="1668230at2759"/>
<evidence type="ECO:0000256" key="3">
    <source>
        <dbReference type="ARBA" id="ARBA00022679"/>
    </source>
</evidence>
<organism evidence="10 11">
    <name type="scientific">Streblomastix strix</name>
    <dbReference type="NCBI Taxonomy" id="222440"/>
    <lineage>
        <taxon>Eukaryota</taxon>
        <taxon>Metamonada</taxon>
        <taxon>Preaxostyla</taxon>
        <taxon>Oxymonadida</taxon>
        <taxon>Streblomastigidae</taxon>
        <taxon>Streblomastix</taxon>
    </lineage>
</organism>
<dbReference type="SMART" id="SM00220">
    <property type="entry name" value="S_TKc"/>
    <property type="match status" value="1"/>
</dbReference>
<dbReference type="GO" id="GO:0005524">
    <property type="term" value="F:ATP binding"/>
    <property type="evidence" value="ECO:0007669"/>
    <property type="project" value="UniProtKB-KW"/>
</dbReference>
<evidence type="ECO:0000259" key="9">
    <source>
        <dbReference type="PROSITE" id="PS50011"/>
    </source>
</evidence>
<dbReference type="Gene3D" id="3.30.200.20">
    <property type="entry name" value="Phosphorylase Kinase, domain 1"/>
    <property type="match status" value="1"/>
</dbReference>
<comment type="caution">
    <text evidence="10">The sequence shown here is derived from an EMBL/GenBank/DDBJ whole genome shotgun (WGS) entry which is preliminary data.</text>
</comment>
<evidence type="ECO:0000256" key="6">
    <source>
        <dbReference type="ARBA" id="ARBA00022840"/>
    </source>
</evidence>
<dbReference type="GO" id="GO:0004674">
    <property type="term" value="F:protein serine/threonine kinase activity"/>
    <property type="evidence" value="ECO:0007669"/>
    <property type="project" value="UniProtKB-KW"/>
</dbReference>
<dbReference type="AlphaFoldDB" id="A0A5J4TMQ9"/>
<evidence type="ECO:0000313" key="10">
    <source>
        <dbReference type="EMBL" id="KAA6359120.1"/>
    </source>
</evidence>
<evidence type="ECO:0000256" key="2">
    <source>
        <dbReference type="ARBA" id="ARBA00022527"/>
    </source>
</evidence>
<evidence type="ECO:0000256" key="7">
    <source>
        <dbReference type="ARBA" id="ARBA00047899"/>
    </source>
</evidence>
<dbReference type="Pfam" id="PF00069">
    <property type="entry name" value="Pkinase"/>
    <property type="match status" value="1"/>
</dbReference>
<dbReference type="PROSITE" id="PS00108">
    <property type="entry name" value="PROTEIN_KINASE_ST"/>
    <property type="match status" value="1"/>
</dbReference>
<dbReference type="SUPFAM" id="SSF56112">
    <property type="entry name" value="Protein kinase-like (PK-like)"/>
    <property type="match status" value="1"/>
</dbReference>
<keyword evidence="4" id="KW-0547">Nucleotide-binding</keyword>
<dbReference type="InterPro" id="IPR008271">
    <property type="entry name" value="Ser/Thr_kinase_AS"/>
</dbReference>
<protein>
    <recommendedName>
        <fullName evidence="1">non-specific serine/threonine protein kinase</fullName>
        <ecNumber evidence="1">2.7.11.1</ecNumber>
    </recommendedName>
</protein>
<dbReference type="PANTHER" id="PTHR44899:SF7">
    <property type="entry name" value="NIMA-RELATED KINASE"/>
    <property type="match status" value="1"/>
</dbReference>
<comment type="catalytic activity">
    <reaction evidence="8">
        <text>L-seryl-[protein] + ATP = O-phospho-L-seryl-[protein] + ADP + H(+)</text>
        <dbReference type="Rhea" id="RHEA:17989"/>
        <dbReference type="Rhea" id="RHEA-COMP:9863"/>
        <dbReference type="Rhea" id="RHEA-COMP:11604"/>
        <dbReference type="ChEBI" id="CHEBI:15378"/>
        <dbReference type="ChEBI" id="CHEBI:29999"/>
        <dbReference type="ChEBI" id="CHEBI:30616"/>
        <dbReference type="ChEBI" id="CHEBI:83421"/>
        <dbReference type="ChEBI" id="CHEBI:456216"/>
        <dbReference type="EC" id="2.7.11.1"/>
    </reaction>
</comment>